<comment type="caution">
    <text evidence="9">The sequence shown here is derived from an EMBL/GenBank/DDBJ whole genome shotgun (WGS) entry which is preliminary data.</text>
</comment>
<evidence type="ECO:0000313" key="9">
    <source>
        <dbReference type="EMBL" id="KAJ1976874.1"/>
    </source>
</evidence>
<dbReference type="InterPro" id="IPR028889">
    <property type="entry name" value="USP"/>
</dbReference>
<evidence type="ECO:0000256" key="6">
    <source>
        <dbReference type="RuleBase" id="RU366025"/>
    </source>
</evidence>
<dbReference type="PROSITE" id="PS00972">
    <property type="entry name" value="USP_1"/>
    <property type="match status" value="1"/>
</dbReference>
<sequence>MPVNAPDEAGRPPVEMVLPWCNVDVPSDFWVKARRARRQQIRERQAAYRWLNPGAPATLAIKTASVTRPTEAPVVQIFDFNDIAEATAPLTFGAPESVTSTTAAASLTASTTLTSPSAKPPPAQSWAALVRRNPGPTSDRNKPTATTSAKPAGTHPATTVNGDGSSAEYPGATINGAGPKFSDAASVLRQYQVSYRHTALQPRGLINTGNTCFMNVVLQALLHCPPFYNLLKYISTHVPHRFNSTTVLTDSLVAFANEFQPLAAVDPENSPIDSFKPDVYTTLRSLGRFEGKDGDQQDAHEFLLALLNGVEEELGSAIQQTSTSQTEWKTVGTKSHRKLVVTPNGQPITPINLLFDVDAHWERLKPGEAEPSVERDPSTCLILDISAPSVYSVEDALQQLVKPGFLEMTIDAETGEKAQVPDQKHLSRVPPVLILQFSLFQHSGASGAGKVIKPIAYNLELDMTPYLSSPPLGSRRHQRYPQFTQGSVYDLAAVVCHQGKHLSGGHYTCDVRQSPGQWLRIDDTKVWAIDADKVGSSESAESMPYLLFYVARR</sequence>
<proteinExistence type="inferred from homology"/>
<dbReference type="PROSITE" id="PS50235">
    <property type="entry name" value="USP_3"/>
    <property type="match status" value="1"/>
</dbReference>
<dbReference type="GO" id="GO:0016579">
    <property type="term" value="P:protein deubiquitination"/>
    <property type="evidence" value="ECO:0007669"/>
    <property type="project" value="InterPro"/>
</dbReference>
<feature type="compositionally biased region" description="Polar residues" evidence="7">
    <location>
        <begin position="135"/>
        <end position="149"/>
    </location>
</feature>
<evidence type="ECO:0000256" key="7">
    <source>
        <dbReference type="SAM" id="MobiDB-lite"/>
    </source>
</evidence>
<dbReference type="EMBL" id="JANBQB010000393">
    <property type="protein sequence ID" value="KAJ1976874.1"/>
    <property type="molecule type" value="Genomic_DNA"/>
</dbReference>
<dbReference type="InterPro" id="IPR050164">
    <property type="entry name" value="Peptidase_C19"/>
</dbReference>
<dbReference type="GO" id="GO:0005634">
    <property type="term" value="C:nucleus"/>
    <property type="evidence" value="ECO:0007669"/>
    <property type="project" value="TreeGrafter"/>
</dbReference>
<comment type="catalytic activity">
    <reaction evidence="1 6">
        <text>Thiol-dependent hydrolysis of ester, thioester, amide, peptide and isopeptide bonds formed by the C-terminal Gly of ubiquitin (a 76-residue protein attached to proteins as an intracellular targeting signal).</text>
        <dbReference type="EC" id="3.4.19.12"/>
    </reaction>
</comment>
<dbReference type="GO" id="GO:0004843">
    <property type="term" value="F:cysteine-type deubiquitinase activity"/>
    <property type="evidence" value="ECO:0007669"/>
    <property type="project" value="UniProtKB-UniRule"/>
</dbReference>
<dbReference type="GO" id="GO:0006508">
    <property type="term" value="P:proteolysis"/>
    <property type="evidence" value="ECO:0007669"/>
    <property type="project" value="UniProtKB-KW"/>
</dbReference>
<dbReference type="AlphaFoldDB" id="A0A9W8EBP5"/>
<keyword evidence="4 6" id="KW-0378">Hydrolase</keyword>
<dbReference type="PROSITE" id="PS00973">
    <property type="entry name" value="USP_2"/>
    <property type="match status" value="1"/>
</dbReference>
<dbReference type="InterPro" id="IPR018200">
    <property type="entry name" value="USP_CS"/>
</dbReference>
<dbReference type="Pfam" id="PF00443">
    <property type="entry name" value="UCH"/>
    <property type="match status" value="1"/>
</dbReference>
<dbReference type="CDD" id="cd02257">
    <property type="entry name" value="Peptidase_C19"/>
    <property type="match status" value="1"/>
</dbReference>
<comment type="similarity">
    <text evidence="6">Belongs to the peptidase C19 family.</text>
</comment>
<feature type="domain" description="USP" evidence="8">
    <location>
        <begin position="203"/>
        <end position="552"/>
    </location>
</feature>
<dbReference type="InterPro" id="IPR001394">
    <property type="entry name" value="Peptidase_C19_UCH"/>
</dbReference>
<gene>
    <name evidence="9" type="ORF">H4R34_003808</name>
</gene>
<dbReference type="GO" id="GO:0005829">
    <property type="term" value="C:cytosol"/>
    <property type="evidence" value="ECO:0007669"/>
    <property type="project" value="TreeGrafter"/>
</dbReference>
<dbReference type="PANTHER" id="PTHR24006:SF687">
    <property type="entry name" value="UBIQUITIN CARBOXYL-TERMINAL HYDROLASE 10"/>
    <property type="match status" value="1"/>
</dbReference>
<dbReference type="SUPFAM" id="SSF54001">
    <property type="entry name" value="Cysteine proteinases"/>
    <property type="match status" value="1"/>
</dbReference>
<name>A0A9W8EBP5_9FUNG</name>
<dbReference type="OrthoDB" id="429671at2759"/>
<reference evidence="9" key="1">
    <citation type="submission" date="2022-07" db="EMBL/GenBank/DDBJ databases">
        <title>Phylogenomic reconstructions and comparative analyses of Kickxellomycotina fungi.</title>
        <authorList>
            <person name="Reynolds N.K."/>
            <person name="Stajich J.E."/>
            <person name="Barry K."/>
            <person name="Grigoriev I.V."/>
            <person name="Crous P."/>
            <person name="Smith M.E."/>
        </authorList>
    </citation>
    <scope>NUCLEOTIDE SEQUENCE</scope>
    <source>
        <strain evidence="9">RSA 567</strain>
    </source>
</reference>
<keyword evidence="10" id="KW-1185">Reference proteome</keyword>
<keyword evidence="2 6" id="KW-0645">Protease</keyword>
<dbReference type="Gene3D" id="3.90.70.10">
    <property type="entry name" value="Cysteine proteinases"/>
    <property type="match status" value="1"/>
</dbReference>
<dbReference type="InterPro" id="IPR038765">
    <property type="entry name" value="Papain-like_cys_pep_sf"/>
</dbReference>
<evidence type="ECO:0000259" key="8">
    <source>
        <dbReference type="PROSITE" id="PS50235"/>
    </source>
</evidence>
<evidence type="ECO:0000256" key="5">
    <source>
        <dbReference type="ARBA" id="ARBA00022807"/>
    </source>
</evidence>
<organism evidence="9 10">
    <name type="scientific">Dimargaris verticillata</name>
    <dbReference type="NCBI Taxonomy" id="2761393"/>
    <lineage>
        <taxon>Eukaryota</taxon>
        <taxon>Fungi</taxon>
        <taxon>Fungi incertae sedis</taxon>
        <taxon>Zoopagomycota</taxon>
        <taxon>Kickxellomycotina</taxon>
        <taxon>Dimargaritomycetes</taxon>
        <taxon>Dimargaritales</taxon>
        <taxon>Dimargaritaceae</taxon>
        <taxon>Dimargaris</taxon>
    </lineage>
</organism>
<accession>A0A9W8EBP5</accession>
<keyword evidence="3 6" id="KW-0833">Ubl conjugation pathway</keyword>
<feature type="region of interest" description="Disordered" evidence="7">
    <location>
        <begin position="110"/>
        <end position="171"/>
    </location>
</feature>
<evidence type="ECO:0000313" key="10">
    <source>
        <dbReference type="Proteomes" id="UP001151582"/>
    </source>
</evidence>
<evidence type="ECO:0000256" key="1">
    <source>
        <dbReference type="ARBA" id="ARBA00000707"/>
    </source>
</evidence>
<dbReference type="Proteomes" id="UP001151582">
    <property type="component" value="Unassembled WGS sequence"/>
</dbReference>
<evidence type="ECO:0000256" key="4">
    <source>
        <dbReference type="ARBA" id="ARBA00022801"/>
    </source>
</evidence>
<keyword evidence="5 6" id="KW-0788">Thiol protease</keyword>
<evidence type="ECO:0000256" key="3">
    <source>
        <dbReference type="ARBA" id="ARBA00022786"/>
    </source>
</evidence>
<dbReference type="EC" id="3.4.19.12" evidence="6"/>
<evidence type="ECO:0000256" key="2">
    <source>
        <dbReference type="ARBA" id="ARBA00022670"/>
    </source>
</evidence>
<dbReference type="PANTHER" id="PTHR24006">
    <property type="entry name" value="UBIQUITIN CARBOXYL-TERMINAL HYDROLASE"/>
    <property type="match status" value="1"/>
</dbReference>
<protein>
    <recommendedName>
        <fullName evidence="6">Ubiquitin carboxyl-terminal hydrolase</fullName>
        <ecNumber evidence="6">3.4.19.12</ecNumber>
    </recommendedName>
</protein>